<evidence type="ECO:0000256" key="17">
    <source>
        <dbReference type="ARBA" id="ARBA00068609"/>
    </source>
</evidence>
<feature type="region of interest" description="Disordered" evidence="21">
    <location>
        <begin position="1407"/>
        <end position="1478"/>
    </location>
</feature>
<dbReference type="InterPro" id="IPR036443">
    <property type="entry name" value="Znf_RanBP2_sf"/>
</dbReference>
<comment type="subcellular location">
    <subcellularLocation>
        <location evidence="2">Nucleus membrane</location>
    </subcellularLocation>
    <subcellularLocation>
        <location evidence="3">Nucleus</location>
        <location evidence="3">Nuclear pore complex</location>
    </subcellularLocation>
</comment>
<evidence type="ECO:0000256" key="12">
    <source>
        <dbReference type="ARBA" id="ARBA00023125"/>
    </source>
</evidence>
<dbReference type="PROSITE" id="PS50199">
    <property type="entry name" value="ZF_RANBP2_2"/>
    <property type="match status" value="3"/>
</dbReference>
<dbReference type="GO" id="GO:0003677">
    <property type="term" value="F:DNA binding"/>
    <property type="evidence" value="ECO:0007669"/>
    <property type="project" value="UniProtKB-KW"/>
</dbReference>
<proteinExistence type="inferred from homology"/>
<dbReference type="SMART" id="SM00547">
    <property type="entry name" value="ZnF_RBZ"/>
    <property type="match status" value="3"/>
</dbReference>
<evidence type="ECO:0000256" key="2">
    <source>
        <dbReference type="ARBA" id="ARBA00004126"/>
    </source>
</evidence>
<evidence type="ECO:0000256" key="14">
    <source>
        <dbReference type="ARBA" id="ARBA00023136"/>
    </source>
</evidence>
<dbReference type="GO" id="GO:0017056">
    <property type="term" value="F:structural constituent of nuclear pore"/>
    <property type="evidence" value="ECO:0007669"/>
    <property type="project" value="TreeGrafter"/>
</dbReference>
<reference evidence="23" key="2">
    <citation type="submission" date="2020-06" db="EMBL/GenBank/DDBJ databases">
        <authorList>
            <person name="Sheffer M."/>
        </authorList>
    </citation>
    <scope>NUCLEOTIDE SEQUENCE</scope>
</reference>
<name>A0A8T0EP71_ARGBR</name>
<feature type="compositionally biased region" description="Polar residues" evidence="21">
    <location>
        <begin position="76"/>
        <end position="86"/>
    </location>
</feature>
<evidence type="ECO:0000256" key="8">
    <source>
        <dbReference type="ARBA" id="ARBA00022816"/>
    </source>
</evidence>
<feature type="compositionally biased region" description="Basic residues" evidence="21">
    <location>
        <begin position="1"/>
        <end position="15"/>
    </location>
</feature>
<organism evidence="23 24">
    <name type="scientific">Argiope bruennichi</name>
    <name type="common">Wasp spider</name>
    <name type="synonym">Aranea bruennichi</name>
    <dbReference type="NCBI Taxonomy" id="94029"/>
    <lineage>
        <taxon>Eukaryota</taxon>
        <taxon>Metazoa</taxon>
        <taxon>Ecdysozoa</taxon>
        <taxon>Arthropoda</taxon>
        <taxon>Chelicerata</taxon>
        <taxon>Arachnida</taxon>
        <taxon>Araneae</taxon>
        <taxon>Araneomorphae</taxon>
        <taxon>Entelegynae</taxon>
        <taxon>Araneoidea</taxon>
        <taxon>Araneidae</taxon>
        <taxon>Argiope</taxon>
    </lineage>
</organism>
<keyword evidence="24" id="KW-1185">Reference proteome</keyword>
<feature type="compositionally biased region" description="Low complexity" evidence="21">
    <location>
        <begin position="918"/>
        <end position="937"/>
    </location>
</feature>
<keyword evidence="8" id="KW-0509">mRNA transport</keyword>
<evidence type="ECO:0000259" key="22">
    <source>
        <dbReference type="PROSITE" id="PS50199"/>
    </source>
</evidence>
<evidence type="ECO:0000256" key="16">
    <source>
        <dbReference type="ARBA" id="ARBA00060842"/>
    </source>
</evidence>
<keyword evidence="13" id="KW-0906">Nuclear pore complex</keyword>
<dbReference type="InterPro" id="IPR026054">
    <property type="entry name" value="Nucleoporin"/>
</dbReference>
<keyword evidence="11" id="KW-0811">Translocation</keyword>
<dbReference type="Gene3D" id="4.10.1060.10">
    <property type="entry name" value="Zinc finger, RanBP2-type"/>
    <property type="match status" value="3"/>
</dbReference>
<feature type="domain" description="RanBP2-type" evidence="22">
    <location>
        <begin position="501"/>
        <end position="530"/>
    </location>
</feature>
<feature type="domain" description="RanBP2-type" evidence="22">
    <location>
        <begin position="742"/>
        <end position="771"/>
    </location>
</feature>
<evidence type="ECO:0000256" key="5">
    <source>
        <dbReference type="ARBA" id="ARBA00022723"/>
    </source>
</evidence>
<evidence type="ECO:0000256" key="15">
    <source>
        <dbReference type="ARBA" id="ARBA00023242"/>
    </source>
</evidence>
<comment type="caution">
    <text evidence="23">The sequence shown here is derived from an EMBL/GenBank/DDBJ whole genome shotgun (WGS) entry which is preliminary data.</text>
</comment>
<feature type="region of interest" description="Disordered" evidence="21">
    <location>
        <begin position="1316"/>
        <end position="1355"/>
    </location>
</feature>
<keyword evidence="7 20" id="KW-0863">Zinc-finger</keyword>
<sequence>MDRRAIRNKKHKPRNVRPYDRPNQGILGKVASKMKGLLNPSWIFSVSQWMSSSQEQPASTDAPDEESNDEDEVPSQIPTTVSSTTHGSKRPRLRLHEPAPSILSEGTQTWLDASSSNLFNPSSHLPSTITQNTLVENKESPVIMNGDDHSENSEGSASTSGCSSLVSSHKERSNCLGPSNLRLSESALANLRGTLKNTVDLKRRDLASQKEGFSSPNTSASRLSLWSGGLSPVSKFNRRSPSVANSSQPAFNVNAFVAPSKVNQQIDRKLASPFYRGKTSFGGASSTLKMPVSTAPYQERFSQQRILLTLEKMSSPVIDVKKIPNTNKSPVDLSLYMMPPKHRSNVVSTPAGTPKGPPIANISSISKLTTLKSCGMRKFQNSTMDSLPLPSEEKNKVPADIFQTDSLQQIPLAKGGGKMKSKMLKQHQPSAGSSSFEQLEPAPLPNIPLSISTLPTFSFGPKPDRSSEILNKIGNDFVFSSPIEVLPKVPVHNNNLTVILPPGSWECYVCLVRNSSDKQKCVACEAARPSKTSSSGLTDSKSFKFSSPITYEFSSSSTSQTTTTSTFTFSSSCSATSSFFTPVTSSVTSVNNTTEQKAPPLIETSTPKPSISEFKLSVFNPPGSWECDVCLVRNTSDKQKCVACETPRPSKTNMSGTKDQKGFKFNSPLNYEVSSSSTSQTTTTTSTFTFGSNSSATSTFFTPVSNAVTSVNSTLEPKAAPLIETSAPKPSISEFKLPVFNPPGSWECDVCLVRNTSDKQKCVACETLRPSKTNMSGLKDPGSFQFNSPITFKFGSSIITLTTAATTTTETSTFTFGSSCSATSTFFTPVSSTVTSVNSTIEPKATSLTETSIPKLSVPEFKFNAPKVPSLDNSKPDIPVIDLVDKNENADVIDLVDKKENADVVDLVDKKENADTKPSLFSIPESNSSSNEGNSLPAITSSSNSAFKIPSSIMGNTSFTSSACIENKFTLPVPVKTNISEVDSKVSDSKKMESVSSDQLKIAPIGGFNFKISSSATSAFGAANSNADRNNASQVKSINAEKKPDPILGINVSTPSLSTPISIATSFPLFKTGDKVETAKTSEASAIKNIFASSIGSSSTSTTPTFNFSSTPISLSGLTSTSSQSSVSLAPTQTQAFGNMVKSQDVKSGVSVPSFGPATTASTFTFGTPAVTTTQSNPSSGFSFFTSNAANTVSASTTTASSVFMFGNSSTSQASTTGGFTFKGLNGDKPALAPSNALNFNAPATTSSTSSIFVFNASAPTTTAGSYVFGAVKTEPGTASAPTPSFGFGSSNAQSTNSTFSGFQTNPTATPFQFGSQPAANTAPAPTFGSGTSTFTFGKTESTNQLPTTQTTSGFGINTMQPMFGGTTAPAFGKAEKPVFNFGMPQASSTPVFQFGEKKQATAPQFSFGTPAQETPAPAPSSSFPTSQFNFNTPASFNFGAASTTHPGPFQFAASTDSQPSSAPRKIRKAVRRVPRKD</sequence>
<feature type="domain" description="RanBP2-type" evidence="22">
    <location>
        <begin position="621"/>
        <end position="650"/>
    </location>
</feature>
<dbReference type="PANTHER" id="PTHR23193:SF23">
    <property type="entry name" value="NUCLEAR PORE COMPLEX PROTEIN NUP153"/>
    <property type="match status" value="1"/>
</dbReference>
<feature type="compositionally biased region" description="Polar residues" evidence="21">
    <location>
        <begin position="1344"/>
        <end position="1355"/>
    </location>
</feature>
<evidence type="ECO:0000256" key="1">
    <source>
        <dbReference type="ARBA" id="ARBA00001947"/>
    </source>
</evidence>
<comment type="similarity">
    <text evidence="16">Belongs to the NUP153 family.</text>
</comment>
<dbReference type="GO" id="GO:0008139">
    <property type="term" value="F:nuclear localization sequence binding"/>
    <property type="evidence" value="ECO:0007669"/>
    <property type="project" value="TreeGrafter"/>
</dbReference>
<feature type="region of interest" description="Disordered" evidence="21">
    <location>
        <begin position="916"/>
        <end position="937"/>
    </location>
</feature>
<reference evidence="23" key="1">
    <citation type="journal article" date="2020" name="bioRxiv">
        <title>Chromosome-level reference genome of the European wasp spider Argiope bruennichi: a resource for studies on range expansion and evolutionary adaptation.</title>
        <authorList>
            <person name="Sheffer M.M."/>
            <person name="Hoppe A."/>
            <person name="Krehenwinkel H."/>
            <person name="Uhl G."/>
            <person name="Kuss A.W."/>
            <person name="Jensen L."/>
            <person name="Jensen C."/>
            <person name="Gillespie R.G."/>
            <person name="Hoff K.J."/>
            <person name="Prost S."/>
        </authorList>
    </citation>
    <scope>NUCLEOTIDE SEQUENCE</scope>
</reference>
<dbReference type="PANTHER" id="PTHR23193">
    <property type="entry name" value="NUCLEAR PORE COMPLEX PROTEIN NUP"/>
    <property type="match status" value="1"/>
</dbReference>
<keyword evidence="12" id="KW-0238">DNA-binding</keyword>
<dbReference type="SUPFAM" id="SSF90209">
    <property type="entry name" value="Ran binding protein zinc finger-like"/>
    <property type="match status" value="3"/>
</dbReference>
<feature type="compositionally biased region" description="Basic residues" evidence="21">
    <location>
        <begin position="1465"/>
        <end position="1478"/>
    </location>
</feature>
<dbReference type="Pfam" id="PF00641">
    <property type="entry name" value="Zn_ribbon_RanBP"/>
    <property type="match status" value="3"/>
</dbReference>
<keyword evidence="10" id="KW-0653">Protein transport</keyword>
<dbReference type="Proteomes" id="UP000807504">
    <property type="component" value="Unassembled WGS sequence"/>
</dbReference>
<evidence type="ECO:0000256" key="10">
    <source>
        <dbReference type="ARBA" id="ARBA00022927"/>
    </source>
</evidence>
<keyword evidence="4" id="KW-0813">Transport</keyword>
<dbReference type="GO" id="GO:0005643">
    <property type="term" value="C:nuclear pore"/>
    <property type="evidence" value="ECO:0007669"/>
    <property type="project" value="UniProtKB-SubCell"/>
</dbReference>
<accession>A0A8T0EP71</accession>
<keyword evidence="6" id="KW-0677">Repeat</keyword>
<evidence type="ECO:0000256" key="11">
    <source>
        <dbReference type="ARBA" id="ARBA00023010"/>
    </source>
</evidence>
<evidence type="ECO:0000256" key="21">
    <source>
        <dbReference type="SAM" id="MobiDB-lite"/>
    </source>
</evidence>
<feature type="compositionally biased region" description="Low complexity" evidence="21">
    <location>
        <begin position="153"/>
        <end position="165"/>
    </location>
</feature>
<dbReference type="GO" id="GO:0051028">
    <property type="term" value="P:mRNA transport"/>
    <property type="evidence" value="ECO:0007669"/>
    <property type="project" value="UniProtKB-KW"/>
</dbReference>
<dbReference type="GO" id="GO:0008270">
    <property type="term" value="F:zinc ion binding"/>
    <property type="evidence" value="ECO:0007669"/>
    <property type="project" value="UniProtKB-KW"/>
</dbReference>
<protein>
    <recommendedName>
        <fullName evidence="17">Nuclear pore complex protein Nup153</fullName>
    </recommendedName>
    <alternativeName>
        <fullName evidence="19">153 kDa nucleoporin</fullName>
    </alternativeName>
    <alternativeName>
        <fullName evidence="18">Nucleoporin Nup153</fullName>
    </alternativeName>
</protein>
<keyword evidence="15" id="KW-0539">Nucleus</keyword>
<dbReference type="PROSITE" id="PS01358">
    <property type="entry name" value="ZF_RANBP2_1"/>
    <property type="match status" value="3"/>
</dbReference>
<feature type="compositionally biased region" description="Polar residues" evidence="21">
    <location>
        <begin position="1453"/>
        <end position="1462"/>
    </location>
</feature>
<dbReference type="GO" id="GO:0031965">
    <property type="term" value="C:nuclear membrane"/>
    <property type="evidence" value="ECO:0007669"/>
    <property type="project" value="UniProtKB-SubCell"/>
</dbReference>
<feature type="compositionally biased region" description="Polar residues" evidence="21">
    <location>
        <begin position="1428"/>
        <end position="1446"/>
    </location>
</feature>
<evidence type="ECO:0000256" key="9">
    <source>
        <dbReference type="ARBA" id="ARBA00022833"/>
    </source>
</evidence>
<feature type="region of interest" description="Disordered" evidence="21">
    <location>
        <begin position="49"/>
        <end position="101"/>
    </location>
</feature>
<evidence type="ECO:0000256" key="4">
    <source>
        <dbReference type="ARBA" id="ARBA00022448"/>
    </source>
</evidence>
<evidence type="ECO:0000256" key="3">
    <source>
        <dbReference type="ARBA" id="ARBA00004567"/>
    </source>
</evidence>
<dbReference type="GO" id="GO:0006405">
    <property type="term" value="P:RNA export from nucleus"/>
    <property type="evidence" value="ECO:0007669"/>
    <property type="project" value="TreeGrafter"/>
</dbReference>
<feature type="region of interest" description="Disordered" evidence="21">
    <location>
        <begin position="142"/>
        <end position="165"/>
    </location>
</feature>
<feature type="compositionally biased region" description="Low complexity" evidence="21">
    <location>
        <begin position="1327"/>
        <end position="1343"/>
    </location>
</feature>
<keyword evidence="5" id="KW-0479">Metal-binding</keyword>
<evidence type="ECO:0000256" key="7">
    <source>
        <dbReference type="ARBA" id="ARBA00022771"/>
    </source>
</evidence>
<feature type="compositionally biased region" description="Acidic residues" evidence="21">
    <location>
        <begin position="62"/>
        <end position="73"/>
    </location>
</feature>
<gene>
    <name evidence="23" type="ORF">HNY73_016584</name>
</gene>
<evidence type="ECO:0000313" key="24">
    <source>
        <dbReference type="Proteomes" id="UP000807504"/>
    </source>
</evidence>
<dbReference type="InterPro" id="IPR001876">
    <property type="entry name" value="Znf_RanBP2"/>
</dbReference>
<keyword evidence="9" id="KW-0862">Zinc</keyword>
<comment type="cofactor">
    <cofactor evidence="1">
        <name>Zn(2+)</name>
        <dbReference type="ChEBI" id="CHEBI:29105"/>
    </cofactor>
</comment>
<feature type="region of interest" description="Disordered" evidence="21">
    <location>
        <begin position="1"/>
        <end position="26"/>
    </location>
</feature>
<evidence type="ECO:0000256" key="6">
    <source>
        <dbReference type="ARBA" id="ARBA00022737"/>
    </source>
</evidence>
<feature type="compositionally biased region" description="Polar residues" evidence="21">
    <location>
        <begin position="49"/>
        <end position="59"/>
    </location>
</feature>
<evidence type="ECO:0000256" key="19">
    <source>
        <dbReference type="ARBA" id="ARBA00079437"/>
    </source>
</evidence>
<dbReference type="EMBL" id="JABXBU010002227">
    <property type="protein sequence ID" value="KAF8773979.1"/>
    <property type="molecule type" value="Genomic_DNA"/>
</dbReference>
<evidence type="ECO:0000313" key="23">
    <source>
        <dbReference type="EMBL" id="KAF8773979.1"/>
    </source>
</evidence>
<dbReference type="GO" id="GO:0006606">
    <property type="term" value="P:protein import into nucleus"/>
    <property type="evidence" value="ECO:0007669"/>
    <property type="project" value="TreeGrafter"/>
</dbReference>
<dbReference type="FunFam" id="4.10.1060.10:FF:000001">
    <property type="entry name" value="Nuclear pore complex protein Nup153"/>
    <property type="match status" value="3"/>
</dbReference>
<keyword evidence="14" id="KW-0472">Membrane</keyword>
<evidence type="ECO:0000256" key="20">
    <source>
        <dbReference type="PROSITE-ProRule" id="PRU00322"/>
    </source>
</evidence>
<evidence type="ECO:0000256" key="13">
    <source>
        <dbReference type="ARBA" id="ARBA00023132"/>
    </source>
</evidence>
<evidence type="ECO:0000256" key="18">
    <source>
        <dbReference type="ARBA" id="ARBA00078197"/>
    </source>
</evidence>